<dbReference type="AlphaFoldDB" id="A0A392U7F0"/>
<feature type="compositionally biased region" description="Basic and acidic residues" evidence="1">
    <location>
        <begin position="1"/>
        <end position="15"/>
    </location>
</feature>
<comment type="caution">
    <text evidence="2">The sequence shown here is derived from an EMBL/GenBank/DDBJ whole genome shotgun (WGS) entry which is preliminary data.</text>
</comment>
<protein>
    <submittedName>
        <fullName evidence="2">Uncharacterized protein</fullName>
    </submittedName>
</protein>
<proteinExistence type="predicted"/>
<evidence type="ECO:0000313" key="3">
    <source>
        <dbReference type="Proteomes" id="UP000265520"/>
    </source>
</evidence>
<sequence length="27" mass="2989">MLENDMSRDGVEDVGRMINGRVALHSS</sequence>
<evidence type="ECO:0000256" key="1">
    <source>
        <dbReference type="SAM" id="MobiDB-lite"/>
    </source>
</evidence>
<feature type="non-terminal residue" evidence="2">
    <location>
        <position position="27"/>
    </location>
</feature>
<dbReference type="EMBL" id="LXQA010741952">
    <property type="protein sequence ID" value="MCI68747.1"/>
    <property type="molecule type" value="Genomic_DNA"/>
</dbReference>
<organism evidence="2 3">
    <name type="scientific">Trifolium medium</name>
    <dbReference type="NCBI Taxonomy" id="97028"/>
    <lineage>
        <taxon>Eukaryota</taxon>
        <taxon>Viridiplantae</taxon>
        <taxon>Streptophyta</taxon>
        <taxon>Embryophyta</taxon>
        <taxon>Tracheophyta</taxon>
        <taxon>Spermatophyta</taxon>
        <taxon>Magnoliopsida</taxon>
        <taxon>eudicotyledons</taxon>
        <taxon>Gunneridae</taxon>
        <taxon>Pentapetalae</taxon>
        <taxon>rosids</taxon>
        <taxon>fabids</taxon>
        <taxon>Fabales</taxon>
        <taxon>Fabaceae</taxon>
        <taxon>Papilionoideae</taxon>
        <taxon>50 kb inversion clade</taxon>
        <taxon>NPAAA clade</taxon>
        <taxon>Hologalegina</taxon>
        <taxon>IRL clade</taxon>
        <taxon>Trifolieae</taxon>
        <taxon>Trifolium</taxon>
    </lineage>
</organism>
<name>A0A392U7F0_9FABA</name>
<keyword evidence="3" id="KW-1185">Reference proteome</keyword>
<reference evidence="2 3" key="1">
    <citation type="journal article" date="2018" name="Front. Plant Sci.">
        <title>Red Clover (Trifolium pratense) and Zigzag Clover (T. medium) - A Picture of Genomic Similarities and Differences.</title>
        <authorList>
            <person name="Dluhosova J."/>
            <person name="Istvanek J."/>
            <person name="Nedelnik J."/>
            <person name="Repkova J."/>
        </authorList>
    </citation>
    <scope>NUCLEOTIDE SEQUENCE [LARGE SCALE GENOMIC DNA]</scope>
    <source>
        <strain evidence="3">cv. 10/8</strain>
        <tissue evidence="2">Leaf</tissue>
    </source>
</reference>
<accession>A0A392U7F0</accession>
<dbReference type="Proteomes" id="UP000265520">
    <property type="component" value="Unassembled WGS sequence"/>
</dbReference>
<feature type="region of interest" description="Disordered" evidence="1">
    <location>
        <begin position="1"/>
        <end position="27"/>
    </location>
</feature>
<evidence type="ECO:0000313" key="2">
    <source>
        <dbReference type="EMBL" id="MCI68747.1"/>
    </source>
</evidence>